<dbReference type="RefSeq" id="WP_338687993.1">
    <property type="nucleotide sequence ID" value="NZ_AP024702.1"/>
</dbReference>
<evidence type="ECO:0000313" key="3">
    <source>
        <dbReference type="Proteomes" id="UP001374893"/>
    </source>
</evidence>
<dbReference type="NCBIfam" id="TIGR01764">
    <property type="entry name" value="excise"/>
    <property type="match status" value="1"/>
</dbReference>
<organism evidence="2 3">
    <name type="scientific">Haloferula helveola</name>
    <dbReference type="NCBI Taxonomy" id="490095"/>
    <lineage>
        <taxon>Bacteria</taxon>
        <taxon>Pseudomonadati</taxon>
        <taxon>Verrucomicrobiota</taxon>
        <taxon>Verrucomicrobiia</taxon>
        <taxon>Verrucomicrobiales</taxon>
        <taxon>Verrucomicrobiaceae</taxon>
        <taxon>Haloferula</taxon>
    </lineage>
</organism>
<dbReference type="Proteomes" id="UP001374893">
    <property type="component" value="Chromosome"/>
</dbReference>
<dbReference type="Pfam" id="PF12728">
    <property type="entry name" value="HTH_17"/>
    <property type="match status" value="1"/>
</dbReference>
<dbReference type="GO" id="GO:0003677">
    <property type="term" value="F:DNA binding"/>
    <property type="evidence" value="ECO:0007669"/>
    <property type="project" value="UniProtKB-KW"/>
</dbReference>
<evidence type="ECO:0000313" key="2">
    <source>
        <dbReference type="EMBL" id="BCX46411.1"/>
    </source>
</evidence>
<evidence type="ECO:0000259" key="1">
    <source>
        <dbReference type="Pfam" id="PF12728"/>
    </source>
</evidence>
<accession>A0ABM7RA08</accession>
<proteinExistence type="predicted"/>
<feature type="domain" description="Helix-turn-helix" evidence="1">
    <location>
        <begin position="11"/>
        <end position="60"/>
    </location>
</feature>
<gene>
    <name evidence="2" type="ORF">HAHE_03190</name>
</gene>
<dbReference type="SUPFAM" id="SSF46955">
    <property type="entry name" value="Putative DNA-binding domain"/>
    <property type="match status" value="1"/>
</dbReference>
<dbReference type="InterPro" id="IPR009061">
    <property type="entry name" value="DNA-bd_dom_put_sf"/>
</dbReference>
<sequence length="65" mass="7476">MNPVESTPPSLLTRREAARFLSVSERQVWNLQNDGRLPHVRIGRSVRFRVTDLEAFVASRTVKAR</sequence>
<dbReference type="Gene3D" id="1.10.10.10">
    <property type="entry name" value="Winged helix-like DNA-binding domain superfamily/Winged helix DNA-binding domain"/>
    <property type="match status" value="1"/>
</dbReference>
<dbReference type="InterPro" id="IPR010093">
    <property type="entry name" value="SinI_DNA-bd"/>
</dbReference>
<keyword evidence="3" id="KW-1185">Reference proteome</keyword>
<protein>
    <submittedName>
        <fullName evidence="2">Excisionase family DNA-binding domain-containing protein</fullName>
    </submittedName>
</protein>
<dbReference type="InterPro" id="IPR041657">
    <property type="entry name" value="HTH_17"/>
</dbReference>
<keyword evidence="2" id="KW-0238">DNA-binding</keyword>
<name>A0ABM7RA08_9BACT</name>
<dbReference type="InterPro" id="IPR036388">
    <property type="entry name" value="WH-like_DNA-bd_sf"/>
</dbReference>
<dbReference type="EMBL" id="AP024702">
    <property type="protein sequence ID" value="BCX46411.1"/>
    <property type="molecule type" value="Genomic_DNA"/>
</dbReference>
<reference evidence="2 3" key="1">
    <citation type="submission" date="2021-06" db="EMBL/GenBank/DDBJ databases">
        <title>Complete genome of Haloferula helveola possessing various polysaccharide degrading enzymes.</title>
        <authorList>
            <person name="Takami H."/>
            <person name="Huang C."/>
            <person name="Hamasaki K."/>
        </authorList>
    </citation>
    <scope>NUCLEOTIDE SEQUENCE [LARGE SCALE GENOMIC DNA]</scope>
    <source>
        <strain evidence="2 3">CN-1</strain>
    </source>
</reference>